<proteinExistence type="predicted"/>
<evidence type="ECO:0000313" key="4">
    <source>
        <dbReference type="Proteomes" id="UP001596137"/>
    </source>
</evidence>
<dbReference type="Proteomes" id="UP001596137">
    <property type="component" value="Unassembled WGS sequence"/>
</dbReference>
<dbReference type="InterPro" id="IPR045597">
    <property type="entry name" value="DUF6458"/>
</dbReference>
<accession>A0ABW1NSS3</accession>
<keyword evidence="1" id="KW-1133">Transmembrane helix</keyword>
<evidence type="ECO:0000313" key="3">
    <source>
        <dbReference type="EMBL" id="MFC6086350.1"/>
    </source>
</evidence>
<reference evidence="4" key="1">
    <citation type="journal article" date="2019" name="Int. J. Syst. Evol. Microbiol.">
        <title>The Global Catalogue of Microorganisms (GCM) 10K type strain sequencing project: providing services to taxonomists for standard genome sequencing and annotation.</title>
        <authorList>
            <consortium name="The Broad Institute Genomics Platform"/>
            <consortium name="The Broad Institute Genome Sequencing Center for Infectious Disease"/>
            <person name="Wu L."/>
            <person name="Ma J."/>
        </authorList>
    </citation>
    <scope>NUCLEOTIDE SEQUENCE [LARGE SCALE GENOMIC DNA]</scope>
    <source>
        <strain evidence="4">JCM 30346</strain>
    </source>
</reference>
<dbReference type="RefSeq" id="WP_380761451.1">
    <property type="nucleotide sequence ID" value="NZ_JBHSRF010000084.1"/>
</dbReference>
<sequence>MGIGVSIFFLTIGAILKFAIDPDVLGSSVHIDVIGIIFMVVGGAGLLLSVVFMNRRGRTSDDHLLDHERNNPPTV</sequence>
<gene>
    <name evidence="3" type="ORF">ACFP1K_34630</name>
</gene>
<dbReference type="EMBL" id="JBHSRF010000084">
    <property type="protein sequence ID" value="MFC6086350.1"/>
    <property type="molecule type" value="Genomic_DNA"/>
</dbReference>
<keyword evidence="4" id="KW-1185">Reference proteome</keyword>
<keyword evidence="1" id="KW-0812">Transmembrane</keyword>
<protein>
    <submittedName>
        <fullName evidence="3">DUF6458 family protein</fullName>
    </submittedName>
</protein>
<evidence type="ECO:0000259" key="2">
    <source>
        <dbReference type="Pfam" id="PF20059"/>
    </source>
</evidence>
<keyword evidence="1" id="KW-0472">Membrane</keyword>
<dbReference type="Pfam" id="PF20059">
    <property type="entry name" value="DUF6458"/>
    <property type="match status" value="1"/>
</dbReference>
<feature type="domain" description="DUF6458" evidence="2">
    <location>
        <begin position="1"/>
        <end position="59"/>
    </location>
</feature>
<feature type="transmembrane region" description="Helical" evidence="1">
    <location>
        <begin position="29"/>
        <end position="53"/>
    </location>
</feature>
<evidence type="ECO:0000256" key="1">
    <source>
        <dbReference type="SAM" id="Phobius"/>
    </source>
</evidence>
<organism evidence="3 4">
    <name type="scientific">Sphaerisporangium aureirubrum</name>
    <dbReference type="NCBI Taxonomy" id="1544736"/>
    <lineage>
        <taxon>Bacteria</taxon>
        <taxon>Bacillati</taxon>
        <taxon>Actinomycetota</taxon>
        <taxon>Actinomycetes</taxon>
        <taxon>Streptosporangiales</taxon>
        <taxon>Streptosporangiaceae</taxon>
        <taxon>Sphaerisporangium</taxon>
    </lineage>
</organism>
<name>A0ABW1NSS3_9ACTN</name>
<comment type="caution">
    <text evidence="3">The sequence shown here is derived from an EMBL/GenBank/DDBJ whole genome shotgun (WGS) entry which is preliminary data.</text>
</comment>